<dbReference type="EMBL" id="SJDT01000002">
    <property type="protein sequence ID" value="TBW22756.1"/>
    <property type="molecule type" value="Genomic_DNA"/>
</dbReference>
<dbReference type="Pfam" id="PF11239">
    <property type="entry name" value="DUF3040"/>
    <property type="match status" value="1"/>
</dbReference>
<proteinExistence type="predicted"/>
<protein>
    <submittedName>
        <fullName evidence="2">DUF3040 domain-containing protein</fullName>
    </submittedName>
</protein>
<organism evidence="2 3">
    <name type="scientific">Arcanobacterium bovis</name>
    <dbReference type="NCBI Taxonomy" id="2529275"/>
    <lineage>
        <taxon>Bacteria</taxon>
        <taxon>Bacillati</taxon>
        <taxon>Actinomycetota</taxon>
        <taxon>Actinomycetes</taxon>
        <taxon>Actinomycetales</taxon>
        <taxon>Actinomycetaceae</taxon>
        <taxon>Arcanobacterium</taxon>
    </lineage>
</organism>
<name>A0A4Q9V102_9ACTO</name>
<dbReference type="OrthoDB" id="5244024at2"/>
<gene>
    <name evidence="2" type="ORF">EZJ44_02260</name>
</gene>
<keyword evidence="1" id="KW-0812">Transmembrane</keyword>
<keyword evidence="3" id="KW-1185">Reference proteome</keyword>
<keyword evidence="1" id="KW-1133">Transmembrane helix</keyword>
<dbReference type="InterPro" id="IPR021401">
    <property type="entry name" value="DUF3040"/>
</dbReference>
<dbReference type="AlphaFoldDB" id="A0A4Q9V102"/>
<evidence type="ECO:0000313" key="3">
    <source>
        <dbReference type="Proteomes" id="UP000293036"/>
    </source>
</evidence>
<keyword evidence="1" id="KW-0472">Membrane</keyword>
<evidence type="ECO:0000313" key="2">
    <source>
        <dbReference type="EMBL" id="TBW22756.1"/>
    </source>
</evidence>
<accession>A0A4Q9V102</accession>
<feature type="transmembrane region" description="Helical" evidence="1">
    <location>
        <begin position="46"/>
        <end position="63"/>
    </location>
</feature>
<reference evidence="2 3" key="1">
    <citation type="submission" date="2019-02" db="EMBL/GenBank/DDBJ databases">
        <title>Arcanobacterium bovis sp. nov., isolated from the milk of a cow with mastitis.</title>
        <authorList>
            <person name="Sammra O."/>
            <person name="Foster G."/>
            <person name="Hassan A."/>
            <person name="Alssahen M."/>
            <person name="Laemmler C."/>
            <person name="Borowiak M."/>
            <person name="Malorny B."/>
            <person name="Abdulmawjood A."/>
        </authorList>
    </citation>
    <scope>NUCLEOTIDE SEQUENCE [LARGE SCALE GENOMIC DNA]</scope>
    <source>
        <strain evidence="2 3">C605018/01/1</strain>
    </source>
</reference>
<dbReference type="RefSeq" id="WP_131279721.1">
    <property type="nucleotide sequence ID" value="NZ_JBHSLR010000009.1"/>
</dbReference>
<sequence length="131" mass="14241">MALSDYERRMLEELENQLSGDDPKFAQTLASDEGSVKRLSVSPKNLVGGLIIAVLGLCVVLLGVSMENVAIGVLGVAVVFGGLWYLSNGFAQKQVRVSSTSLHGSDSKRSAANFMEKQAQEWLRRRNGDQQ</sequence>
<dbReference type="Proteomes" id="UP000293036">
    <property type="component" value="Unassembled WGS sequence"/>
</dbReference>
<feature type="transmembrane region" description="Helical" evidence="1">
    <location>
        <begin position="69"/>
        <end position="86"/>
    </location>
</feature>
<comment type="caution">
    <text evidence="2">The sequence shown here is derived from an EMBL/GenBank/DDBJ whole genome shotgun (WGS) entry which is preliminary data.</text>
</comment>
<evidence type="ECO:0000256" key="1">
    <source>
        <dbReference type="SAM" id="Phobius"/>
    </source>
</evidence>